<keyword evidence="9" id="KW-0413">Isomerase</keyword>
<keyword evidence="4" id="KW-1015">Disulfide bond</keyword>
<proteinExistence type="inferred from homology"/>
<dbReference type="PANTHER" id="PTHR13887">
    <property type="entry name" value="GLUTATHIONE S-TRANSFERASE KAPPA"/>
    <property type="match status" value="1"/>
</dbReference>
<protein>
    <submittedName>
        <fullName evidence="9">Disulfide isomerase/thiol-disulfide oxidase</fullName>
    </submittedName>
</protein>
<evidence type="ECO:0000313" key="9">
    <source>
        <dbReference type="EMBL" id="VEI13296.1"/>
    </source>
</evidence>
<keyword evidence="7" id="KW-0472">Membrane</keyword>
<keyword evidence="2" id="KW-0732">Signal</keyword>
<dbReference type="InterPro" id="IPR013766">
    <property type="entry name" value="Thioredoxin_domain"/>
</dbReference>
<dbReference type="GO" id="GO:0016853">
    <property type="term" value="F:isomerase activity"/>
    <property type="evidence" value="ECO:0007669"/>
    <property type="project" value="UniProtKB-KW"/>
</dbReference>
<evidence type="ECO:0000256" key="1">
    <source>
        <dbReference type="ARBA" id="ARBA00005791"/>
    </source>
</evidence>
<reference evidence="9 10" key="1">
    <citation type="submission" date="2018-12" db="EMBL/GenBank/DDBJ databases">
        <authorList>
            <consortium name="Pathogen Informatics"/>
        </authorList>
    </citation>
    <scope>NUCLEOTIDE SEQUENCE [LARGE SCALE GENOMIC DNA]</scope>
    <source>
        <strain evidence="9 10">NCTC13354</strain>
    </source>
</reference>
<feature type="transmembrane region" description="Helical" evidence="7">
    <location>
        <begin position="21"/>
        <end position="43"/>
    </location>
</feature>
<dbReference type="OrthoDB" id="117402at2"/>
<evidence type="ECO:0000313" key="10">
    <source>
        <dbReference type="Proteomes" id="UP000269542"/>
    </source>
</evidence>
<evidence type="ECO:0000256" key="5">
    <source>
        <dbReference type="ARBA" id="ARBA00023284"/>
    </source>
</evidence>
<feature type="region of interest" description="Disordered" evidence="6">
    <location>
        <begin position="47"/>
        <end position="88"/>
    </location>
</feature>
<evidence type="ECO:0000256" key="2">
    <source>
        <dbReference type="ARBA" id="ARBA00022729"/>
    </source>
</evidence>
<dbReference type="InterPro" id="IPR036249">
    <property type="entry name" value="Thioredoxin-like_sf"/>
</dbReference>
<evidence type="ECO:0000256" key="4">
    <source>
        <dbReference type="ARBA" id="ARBA00023157"/>
    </source>
</evidence>
<evidence type="ECO:0000256" key="3">
    <source>
        <dbReference type="ARBA" id="ARBA00023002"/>
    </source>
</evidence>
<keyword evidence="10" id="KW-1185">Reference proteome</keyword>
<keyword evidence="5" id="KW-0676">Redox-active center</keyword>
<dbReference type="PANTHER" id="PTHR13887:SF14">
    <property type="entry name" value="DISULFIDE BOND FORMATION PROTEIN D"/>
    <property type="match status" value="1"/>
</dbReference>
<dbReference type="RefSeq" id="WP_126416427.1">
    <property type="nucleotide sequence ID" value="NZ_LR134476.1"/>
</dbReference>
<feature type="compositionally biased region" description="Polar residues" evidence="6">
    <location>
        <begin position="50"/>
        <end position="63"/>
    </location>
</feature>
<name>A0A3S4VTD6_9ACTO</name>
<dbReference type="PROSITE" id="PS51352">
    <property type="entry name" value="THIOREDOXIN_2"/>
    <property type="match status" value="1"/>
</dbReference>
<dbReference type="AlphaFoldDB" id="A0A3S4VTD6"/>
<dbReference type="SUPFAM" id="SSF52833">
    <property type="entry name" value="Thioredoxin-like"/>
    <property type="match status" value="1"/>
</dbReference>
<keyword evidence="7" id="KW-0812">Transmembrane</keyword>
<organism evidence="9 10">
    <name type="scientific">Trueperella bialowiezensis</name>
    <dbReference type="NCBI Taxonomy" id="312285"/>
    <lineage>
        <taxon>Bacteria</taxon>
        <taxon>Bacillati</taxon>
        <taxon>Actinomycetota</taxon>
        <taxon>Actinomycetes</taxon>
        <taxon>Actinomycetales</taxon>
        <taxon>Actinomycetaceae</taxon>
        <taxon>Trueperella</taxon>
    </lineage>
</organism>
<dbReference type="Pfam" id="PF13462">
    <property type="entry name" value="Thioredoxin_4"/>
    <property type="match status" value="1"/>
</dbReference>
<dbReference type="Proteomes" id="UP000269542">
    <property type="component" value="Chromosome"/>
</dbReference>
<dbReference type="Gene3D" id="3.40.30.10">
    <property type="entry name" value="Glutaredoxin"/>
    <property type="match status" value="1"/>
</dbReference>
<dbReference type="InterPro" id="IPR012336">
    <property type="entry name" value="Thioredoxin-like_fold"/>
</dbReference>
<evidence type="ECO:0000256" key="7">
    <source>
        <dbReference type="SAM" id="Phobius"/>
    </source>
</evidence>
<dbReference type="GO" id="GO:0016491">
    <property type="term" value="F:oxidoreductase activity"/>
    <property type="evidence" value="ECO:0007669"/>
    <property type="project" value="UniProtKB-KW"/>
</dbReference>
<accession>A0A3S4VTD6</accession>
<evidence type="ECO:0000256" key="6">
    <source>
        <dbReference type="SAM" id="MobiDB-lite"/>
    </source>
</evidence>
<dbReference type="EMBL" id="LR134476">
    <property type="protein sequence ID" value="VEI13296.1"/>
    <property type="molecule type" value="Genomic_DNA"/>
</dbReference>
<keyword evidence="3" id="KW-0560">Oxidoreductase</keyword>
<sequence length="280" mass="30048">MSKKLNTAEPPKERKMSRNSVIAVAVTGVVILVVVIGAIFFSLGKKSAGSADNPTPEVTQSESADPGTAPGGGDAPSEPDGPRELGPVSPELKEVVESQWRLDEADQLAVGNLDAKLVVQTYFDFRCGYCAQAAVELEPQLKPLVDDGTIRIEYHNLPVLGEESMLAAQASLAAANQGKFADFHHYVFQRHHEQNPVEFTEAGLADVAREIGVADIDKFTADMTSAEIVAKVQEDYVRGTQQLGITGTPAFIIGYSYVPGYIPFETFTQVVDAELARPAA</sequence>
<keyword evidence="7" id="KW-1133">Transmembrane helix</keyword>
<feature type="domain" description="Thioredoxin" evidence="8">
    <location>
        <begin position="69"/>
        <end position="276"/>
    </location>
</feature>
<comment type="similarity">
    <text evidence="1">Belongs to the thioredoxin family. DsbA subfamily.</text>
</comment>
<evidence type="ECO:0000259" key="8">
    <source>
        <dbReference type="PROSITE" id="PS51352"/>
    </source>
</evidence>
<dbReference type="KEGG" id="tbw:NCTC13354_01008"/>
<gene>
    <name evidence="9" type="ORF">NCTC13354_01008</name>
</gene>